<dbReference type="FunFam" id="2.70.50.50:FF:000005">
    <property type="entry name" value="Uncharacterized protein"/>
    <property type="match status" value="1"/>
</dbReference>
<feature type="domain" description="Chitin-binding type-4" evidence="3">
    <location>
        <begin position="23"/>
        <end position="234"/>
    </location>
</feature>
<dbReference type="EMBL" id="JAVFKY010000006">
    <property type="protein sequence ID" value="KAK5575261.1"/>
    <property type="molecule type" value="Genomic_DNA"/>
</dbReference>
<reference evidence="4 5" key="1">
    <citation type="submission" date="2023-11" db="EMBL/GenBank/DDBJ databases">
        <title>Dfirmibasis_genome.</title>
        <authorList>
            <person name="Edelbroek B."/>
            <person name="Kjellin J."/>
            <person name="Jerlstrom-Hultqvist J."/>
            <person name="Soderbom F."/>
        </authorList>
    </citation>
    <scope>NUCLEOTIDE SEQUENCE [LARGE SCALE GENOMIC DNA]</scope>
    <source>
        <strain evidence="4 5">TNS-C-14</strain>
    </source>
</reference>
<sequence>MLISKYLLLSLISMISISLINSHGYAIYPMARQQKCPKDGLWWPEDGSGITDTACRSAFQFVKAKGNNPQYQFYQSNEYSVLIPNYSQGLSALKAAVPSSLCSAYATLSSNDKSGMSVVAPWTPTIIPTIANAVNVSFTYKFCATAAHEPNFWEFYVTKPGFNPSKTPLTWDNLTLFQRFPNTPSVLMSDPSCSSTKGYVFNLTMPTRFSNSILLMRWQRDDAAGECFINCSDFKCVA</sequence>
<accession>A0AAN7TSJ8</accession>
<evidence type="ECO:0000313" key="5">
    <source>
        <dbReference type="Proteomes" id="UP001344447"/>
    </source>
</evidence>
<gene>
    <name evidence="4" type="ORF">RB653_010518</name>
</gene>
<dbReference type="Gene3D" id="2.70.50.50">
    <property type="entry name" value="chitin-binding protein cbp21"/>
    <property type="match status" value="1"/>
</dbReference>
<dbReference type="InterPro" id="IPR051024">
    <property type="entry name" value="GlcNAc_Chitin_IntDeg"/>
</dbReference>
<name>A0AAN7TSJ8_9MYCE</name>
<protein>
    <recommendedName>
        <fullName evidence="3">Chitin-binding type-4 domain-containing protein</fullName>
    </recommendedName>
</protein>
<evidence type="ECO:0000259" key="3">
    <source>
        <dbReference type="Pfam" id="PF03067"/>
    </source>
</evidence>
<dbReference type="Pfam" id="PF03067">
    <property type="entry name" value="LPMO_10"/>
    <property type="match status" value="1"/>
</dbReference>
<feature type="signal peptide" evidence="2">
    <location>
        <begin position="1"/>
        <end position="22"/>
    </location>
</feature>
<proteinExistence type="predicted"/>
<comment type="caution">
    <text evidence="4">The sequence shown here is derived from an EMBL/GenBank/DDBJ whole genome shotgun (WGS) entry which is preliminary data.</text>
</comment>
<dbReference type="Proteomes" id="UP001344447">
    <property type="component" value="Unassembled WGS sequence"/>
</dbReference>
<feature type="chain" id="PRO_5043049617" description="Chitin-binding type-4 domain-containing protein" evidence="2">
    <location>
        <begin position="23"/>
        <end position="238"/>
    </location>
</feature>
<keyword evidence="1 2" id="KW-0732">Signal</keyword>
<organism evidence="4 5">
    <name type="scientific">Dictyostelium firmibasis</name>
    <dbReference type="NCBI Taxonomy" id="79012"/>
    <lineage>
        <taxon>Eukaryota</taxon>
        <taxon>Amoebozoa</taxon>
        <taxon>Evosea</taxon>
        <taxon>Eumycetozoa</taxon>
        <taxon>Dictyostelia</taxon>
        <taxon>Dictyosteliales</taxon>
        <taxon>Dictyosteliaceae</taxon>
        <taxon>Dictyostelium</taxon>
    </lineage>
</organism>
<dbReference type="SUPFAM" id="SSF81296">
    <property type="entry name" value="E set domains"/>
    <property type="match status" value="1"/>
</dbReference>
<dbReference type="InterPro" id="IPR014756">
    <property type="entry name" value="Ig_E-set"/>
</dbReference>
<evidence type="ECO:0000256" key="1">
    <source>
        <dbReference type="ARBA" id="ARBA00022729"/>
    </source>
</evidence>
<evidence type="ECO:0000256" key="2">
    <source>
        <dbReference type="SAM" id="SignalP"/>
    </source>
</evidence>
<dbReference type="InterPro" id="IPR004302">
    <property type="entry name" value="Cellulose/chitin-bd_N"/>
</dbReference>
<keyword evidence="5" id="KW-1185">Reference proteome</keyword>
<dbReference type="AlphaFoldDB" id="A0AAN7TSJ8"/>
<dbReference type="PANTHER" id="PTHR34823">
    <property type="entry name" value="GLCNAC-BINDING PROTEIN A"/>
    <property type="match status" value="1"/>
</dbReference>
<evidence type="ECO:0000313" key="4">
    <source>
        <dbReference type="EMBL" id="KAK5575261.1"/>
    </source>
</evidence>
<dbReference type="PANTHER" id="PTHR34823:SF1">
    <property type="entry name" value="CHITIN-BINDING TYPE-4 DOMAIN-CONTAINING PROTEIN"/>
    <property type="match status" value="1"/>
</dbReference>